<dbReference type="Proteomes" id="UP000664032">
    <property type="component" value="Unassembled WGS sequence"/>
</dbReference>
<organism evidence="1 2">
    <name type="scientific">Psilocybe cubensis</name>
    <name type="common">Psychedelic mushroom</name>
    <name type="synonym">Stropharia cubensis</name>
    <dbReference type="NCBI Taxonomy" id="181762"/>
    <lineage>
        <taxon>Eukaryota</taxon>
        <taxon>Fungi</taxon>
        <taxon>Dikarya</taxon>
        <taxon>Basidiomycota</taxon>
        <taxon>Agaricomycotina</taxon>
        <taxon>Agaricomycetes</taxon>
        <taxon>Agaricomycetidae</taxon>
        <taxon>Agaricales</taxon>
        <taxon>Agaricineae</taxon>
        <taxon>Strophariaceae</taxon>
        <taxon>Psilocybe</taxon>
    </lineage>
</organism>
<evidence type="ECO:0000313" key="1">
    <source>
        <dbReference type="EMBL" id="KAH9474586.1"/>
    </source>
</evidence>
<dbReference type="EMBL" id="JAFIQS020000013">
    <property type="protein sequence ID" value="KAH9474586.1"/>
    <property type="molecule type" value="Genomic_DNA"/>
</dbReference>
<accession>A0ACB8GGB1</accession>
<reference evidence="1" key="1">
    <citation type="submission" date="2021-10" db="EMBL/GenBank/DDBJ databases">
        <title>Psilocybe cubensis genome.</title>
        <authorList>
            <person name="Mckernan K.J."/>
            <person name="Crawford S."/>
            <person name="Trippe A."/>
            <person name="Kane L.T."/>
            <person name="Mclaughlin S."/>
        </authorList>
    </citation>
    <scope>NUCLEOTIDE SEQUENCE</scope>
    <source>
        <strain evidence="1">MGC-MH-2018</strain>
    </source>
</reference>
<proteinExistence type="predicted"/>
<protein>
    <submittedName>
        <fullName evidence="1">Uncharacterized protein</fullName>
    </submittedName>
</protein>
<name>A0ACB8GGB1_PSICU</name>
<keyword evidence="2" id="KW-1185">Reference proteome</keyword>
<evidence type="ECO:0000313" key="2">
    <source>
        <dbReference type="Proteomes" id="UP000664032"/>
    </source>
</evidence>
<comment type="caution">
    <text evidence="1">The sequence shown here is derived from an EMBL/GenBank/DDBJ whole genome shotgun (WGS) entry which is preliminary data.</text>
</comment>
<sequence length="94" mass="10365">MESTRTFQLGSAKLAPQKVTDTQGGRVPKGWRSATLLAISFGLIDVPHKMGEGGAKGMEDQDVPFAKCQGLQVYLRLFAHRLDFSIRLSKDDKD</sequence>
<gene>
    <name evidence="1" type="ORF">JR316_0013048</name>
</gene>